<dbReference type="Proteomes" id="UP000313359">
    <property type="component" value="Unassembled WGS sequence"/>
</dbReference>
<feature type="transmembrane region" description="Helical" evidence="6">
    <location>
        <begin position="370"/>
        <end position="392"/>
    </location>
</feature>
<keyword evidence="4 6" id="KW-0472">Membrane</keyword>
<feature type="transmembrane region" description="Helical" evidence="6">
    <location>
        <begin position="398"/>
        <end position="419"/>
    </location>
</feature>
<dbReference type="AlphaFoldDB" id="A0A5C2SJ47"/>
<feature type="transmembrane region" description="Helical" evidence="6">
    <location>
        <begin position="294"/>
        <end position="317"/>
    </location>
</feature>
<dbReference type="InterPro" id="IPR011701">
    <property type="entry name" value="MFS"/>
</dbReference>
<feature type="transmembrane region" description="Helical" evidence="6">
    <location>
        <begin position="100"/>
        <end position="127"/>
    </location>
</feature>
<evidence type="ECO:0000256" key="2">
    <source>
        <dbReference type="ARBA" id="ARBA00022692"/>
    </source>
</evidence>
<keyword evidence="2 6" id="KW-0812">Transmembrane</keyword>
<dbReference type="PANTHER" id="PTHR23294:SF59">
    <property type="entry name" value="UNC93-LIKE PROTEIN C922.05C"/>
    <property type="match status" value="1"/>
</dbReference>
<evidence type="ECO:0000256" key="1">
    <source>
        <dbReference type="ARBA" id="ARBA00004141"/>
    </source>
</evidence>
<dbReference type="SUPFAM" id="SSF103473">
    <property type="entry name" value="MFS general substrate transporter"/>
    <property type="match status" value="1"/>
</dbReference>
<name>A0A5C2SJ47_9APHY</name>
<reference evidence="7" key="1">
    <citation type="journal article" date="2018" name="Genome Biol. Evol.">
        <title>Genomics and development of Lentinus tigrinus, a white-rot wood-decaying mushroom with dimorphic fruiting bodies.</title>
        <authorList>
            <person name="Wu B."/>
            <person name="Xu Z."/>
            <person name="Knudson A."/>
            <person name="Carlson A."/>
            <person name="Chen N."/>
            <person name="Kovaka S."/>
            <person name="LaButti K."/>
            <person name="Lipzen A."/>
            <person name="Pennachio C."/>
            <person name="Riley R."/>
            <person name="Schakwitz W."/>
            <person name="Umezawa K."/>
            <person name="Ohm R.A."/>
            <person name="Grigoriev I.V."/>
            <person name="Nagy L.G."/>
            <person name="Gibbons J."/>
            <person name="Hibbett D."/>
        </authorList>
    </citation>
    <scope>NUCLEOTIDE SEQUENCE [LARGE SCALE GENOMIC DNA]</scope>
    <source>
        <strain evidence="7">ALCF2SS1-6</strain>
    </source>
</reference>
<feature type="transmembrane region" description="Helical" evidence="6">
    <location>
        <begin position="76"/>
        <end position="94"/>
    </location>
</feature>
<keyword evidence="8" id="KW-1185">Reference proteome</keyword>
<feature type="transmembrane region" description="Helical" evidence="6">
    <location>
        <begin position="337"/>
        <end position="358"/>
    </location>
</feature>
<gene>
    <name evidence="7" type="ORF">L227DRAFT_608572</name>
</gene>
<sequence>MAFSDIYRHPFFSCIIVAWGAFCLPGAFGALNGMGAAGQVDATVSNAANAIVFGVLAVGAFVAGPLVNYLGVKTSFIIGTIGYSPYAASFYVNLHTGNNWFVIFGSVLLGLSAFMLWTASSAIFLGYPQEHHKGKAISMKFYFQHIGGSLGGIISLALNAKGNTRGHVSDATYYAFITIMCLALPAAFFVSPPEKVRRTDGTPVKIQPFASWKQEARSWWACLSDKRILILLPYLFYYQFDLSYMWGFNAAYHSVRARALMSFLFYLVGPAIGGALTGLFFDAKRWTRRQKARVAAIFLVVYSLGVWFFGVGVEYAYDKRPADDVIDWTQPVFGKSLVLFILYGLLENSNVLLIYYLIGSFTSDVNRLTSYAGLVNGIGSVGTVIAFVLGAVDVQLKGQLWANVACFLAAVPGLLYVAWNVTNPGEDEGAPSGTLTPQSVTYEEKETELRGVEVPPLTA</sequence>
<feature type="transmembrane region" description="Helical" evidence="6">
    <location>
        <begin position="171"/>
        <end position="190"/>
    </location>
</feature>
<dbReference type="InterPro" id="IPR036259">
    <property type="entry name" value="MFS_trans_sf"/>
</dbReference>
<dbReference type="GO" id="GO:0022857">
    <property type="term" value="F:transmembrane transporter activity"/>
    <property type="evidence" value="ECO:0007669"/>
    <property type="project" value="InterPro"/>
</dbReference>
<organism evidence="7 8">
    <name type="scientific">Lentinus tigrinus ALCF2SS1-6</name>
    <dbReference type="NCBI Taxonomy" id="1328759"/>
    <lineage>
        <taxon>Eukaryota</taxon>
        <taxon>Fungi</taxon>
        <taxon>Dikarya</taxon>
        <taxon>Basidiomycota</taxon>
        <taxon>Agaricomycotina</taxon>
        <taxon>Agaricomycetes</taxon>
        <taxon>Polyporales</taxon>
        <taxon>Polyporaceae</taxon>
        <taxon>Lentinus</taxon>
    </lineage>
</organism>
<evidence type="ECO:0000313" key="7">
    <source>
        <dbReference type="EMBL" id="RPD63304.1"/>
    </source>
</evidence>
<feature type="compositionally biased region" description="Basic and acidic residues" evidence="5">
    <location>
        <begin position="442"/>
        <end position="451"/>
    </location>
</feature>
<feature type="transmembrane region" description="Helical" evidence="6">
    <location>
        <begin position="51"/>
        <end position="69"/>
    </location>
</feature>
<dbReference type="EMBL" id="ML122256">
    <property type="protein sequence ID" value="RPD63304.1"/>
    <property type="molecule type" value="Genomic_DNA"/>
</dbReference>
<accession>A0A5C2SJ47</accession>
<evidence type="ECO:0000256" key="3">
    <source>
        <dbReference type="ARBA" id="ARBA00022989"/>
    </source>
</evidence>
<feature type="transmembrane region" description="Helical" evidence="6">
    <location>
        <begin position="12"/>
        <end position="31"/>
    </location>
</feature>
<protein>
    <submittedName>
        <fullName evidence="7">MFS general substrate transporter</fullName>
    </submittedName>
</protein>
<dbReference type="InterPro" id="IPR051617">
    <property type="entry name" value="UNC-93-like_regulator"/>
</dbReference>
<dbReference type="OrthoDB" id="196103at2759"/>
<evidence type="ECO:0000256" key="5">
    <source>
        <dbReference type="SAM" id="MobiDB-lite"/>
    </source>
</evidence>
<proteinExistence type="predicted"/>
<feature type="transmembrane region" description="Helical" evidence="6">
    <location>
        <begin position="139"/>
        <end position="159"/>
    </location>
</feature>
<dbReference type="GO" id="GO:0016020">
    <property type="term" value="C:membrane"/>
    <property type="evidence" value="ECO:0007669"/>
    <property type="project" value="UniProtKB-SubCell"/>
</dbReference>
<comment type="subcellular location">
    <subcellularLocation>
        <location evidence="1">Membrane</location>
        <topology evidence="1">Multi-pass membrane protein</topology>
    </subcellularLocation>
</comment>
<feature type="transmembrane region" description="Helical" evidence="6">
    <location>
        <begin position="259"/>
        <end position="282"/>
    </location>
</feature>
<evidence type="ECO:0000256" key="6">
    <source>
        <dbReference type="SAM" id="Phobius"/>
    </source>
</evidence>
<dbReference type="Gene3D" id="1.20.1250.20">
    <property type="entry name" value="MFS general substrate transporter like domains"/>
    <property type="match status" value="1"/>
</dbReference>
<feature type="region of interest" description="Disordered" evidence="5">
    <location>
        <begin position="427"/>
        <end position="459"/>
    </location>
</feature>
<keyword evidence="3 6" id="KW-1133">Transmembrane helix</keyword>
<evidence type="ECO:0000256" key="4">
    <source>
        <dbReference type="ARBA" id="ARBA00023136"/>
    </source>
</evidence>
<evidence type="ECO:0000313" key="8">
    <source>
        <dbReference type="Proteomes" id="UP000313359"/>
    </source>
</evidence>
<dbReference type="Pfam" id="PF07690">
    <property type="entry name" value="MFS_1"/>
    <property type="match status" value="1"/>
</dbReference>
<dbReference type="PANTHER" id="PTHR23294">
    <property type="entry name" value="ET TRANSLATION PRODUCT-RELATED"/>
    <property type="match status" value="1"/>
</dbReference>